<evidence type="ECO:0000256" key="2">
    <source>
        <dbReference type="ARBA" id="ARBA00008817"/>
    </source>
</evidence>
<keyword evidence="4" id="KW-0999">Mitochondrion inner membrane</keyword>
<comment type="similarity">
    <text evidence="2">Belongs to the TIM16/PAM16 family.</text>
</comment>
<dbReference type="Pfam" id="PF03656">
    <property type="entry name" value="Pam16"/>
    <property type="match status" value="1"/>
</dbReference>
<evidence type="ECO:0000256" key="8">
    <source>
        <dbReference type="ARBA" id="ARBA00023136"/>
    </source>
</evidence>
<keyword evidence="10" id="KW-1185">Reference proteome</keyword>
<accession>A0AAN9TI62</accession>
<name>A0AAN9TI62_9HEMI</name>
<keyword evidence="3" id="KW-0813">Transport</keyword>
<gene>
    <name evidence="9" type="ORF">V9T40_002249</name>
</gene>
<evidence type="ECO:0000313" key="9">
    <source>
        <dbReference type="EMBL" id="KAK7590636.1"/>
    </source>
</evidence>
<reference evidence="9 10" key="1">
    <citation type="submission" date="2024-03" db="EMBL/GenBank/DDBJ databases">
        <title>Adaptation during the transition from Ophiocordyceps entomopathogen to insect associate is accompanied by gene loss and intensified selection.</title>
        <authorList>
            <person name="Ward C.M."/>
            <person name="Onetto C.A."/>
            <person name="Borneman A.R."/>
        </authorList>
    </citation>
    <scope>NUCLEOTIDE SEQUENCE [LARGE SCALE GENOMIC DNA]</scope>
    <source>
        <strain evidence="9">AWRI1</strain>
        <tissue evidence="9">Single Adult Female</tissue>
    </source>
</reference>
<organism evidence="9 10">
    <name type="scientific">Parthenolecanium corni</name>
    <dbReference type="NCBI Taxonomy" id="536013"/>
    <lineage>
        <taxon>Eukaryota</taxon>
        <taxon>Metazoa</taxon>
        <taxon>Ecdysozoa</taxon>
        <taxon>Arthropoda</taxon>
        <taxon>Hexapoda</taxon>
        <taxon>Insecta</taxon>
        <taxon>Pterygota</taxon>
        <taxon>Neoptera</taxon>
        <taxon>Paraneoptera</taxon>
        <taxon>Hemiptera</taxon>
        <taxon>Sternorrhyncha</taxon>
        <taxon>Coccoidea</taxon>
        <taxon>Coccidae</taxon>
        <taxon>Parthenolecanium</taxon>
    </lineage>
</organism>
<dbReference type="GO" id="GO:0005744">
    <property type="term" value="C:TIM23 mitochondrial import inner membrane translocase complex"/>
    <property type="evidence" value="ECO:0007669"/>
    <property type="project" value="InterPro"/>
</dbReference>
<dbReference type="FunFam" id="1.10.287.110:FF:000006">
    <property type="entry name" value="Import inner membrane translocase subunit TIM16"/>
    <property type="match status" value="1"/>
</dbReference>
<evidence type="ECO:0000256" key="1">
    <source>
        <dbReference type="ARBA" id="ARBA00004443"/>
    </source>
</evidence>
<comment type="subcellular location">
    <subcellularLocation>
        <location evidence="1">Mitochondrion inner membrane</location>
        <topology evidence="1">Peripheral membrane protein</topology>
        <orientation evidence="1">Matrix side</orientation>
    </subcellularLocation>
</comment>
<dbReference type="AlphaFoldDB" id="A0AAN9TI62"/>
<evidence type="ECO:0000256" key="5">
    <source>
        <dbReference type="ARBA" id="ARBA00022927"/>
    </source>
</evidence>
<protein>
    <recommendedName>
        <fullName evidence="11">Mitochondrial import inner membrane translocase subunit Tim16</fullName>
    </recommendedName>
</protein>
<evidence type="ECO:0000313" key="10">
    <source>
        <dbReference type="Proteomes" id="UP001367676"/>
    </source>
</evidence>
<keyword evidence="8" id="KW-0472">Membrane</keyword>
<dbReference type="InterPro" id="IPR036869">
    <property type="entry name" value="J_dom_sf"/>
</dbReference>
<comment type="caution">
    <text evidence="9">The sequence shown here is derived from an EMBL/GenBank/DDBJ whole genome shotgun (WGS) entry which is preliminary data.</text>
</comment>
<proteinExistence type="inferred from homology"/>
<dbReference type="PANTHER" id="PTHR12388">
    <property type="entry name" value="MITOCHONDRIA ASSOCIATED GRANULOCYTE MACROPHAGE CSF SIGNALING MOLECULE"/>
    <property type="match status" value="1"/>
</dbReference>
<evidence type="ECO:0000256" key="3">
    <source>
        <dbReference type="ARBA" id="ARBA00022448"/>
    </source>
</evidence>
<keyword evidence="7" id="KW-0496">Mitochondrion</keyword>
<keyword evidence="6" id="KW-0811">Translocation</keyword>
<evidence type="ECO:0000256" key="4">
    <source>
        <dbReference type="ARBA" id="ARBA00022792"/>
    </source>
</evidence>
<dbReference type="InterPro" id="IPR005341">
    <property type="entry name" value="Tim16"/>
</dbReference>
<sequence length="122" mass="13826">MAKYIVQIIFLGTQAVSKAFVKALSQEYAATRRAASKAGGGNEGVKHAVANIKTGLTLEEAKQILHVNELNRIEVNKRYDHLFQMNNRSKGGSFYIQSKVVRAKERLDHELSIKPEKKEERW</sequence>
<dbReference type="GO" id="GO:0030150">
    <property type="term" value="P:protein import into mitochondrial matrix"/>
    <property type="evidence" value="ECO:0007669"/>
    <property type="project" value="InterPro"/>
</dbReference>
<dbReference type="PANTHER" id="PTHR12388:SF0">
    <property type="entry name" value="MITOCHONDRIAL IMPORT INNER MEMBRANE TRANSLOCASE SUBUNIT TIM16"/>
    <property type="match status" value="1"/>
</dbReference>
<evidence type="ECO:0000256" key="6">
    <source>
        <dbReference type="ARBA" id="ARBA00023010"/>
    </source>
</evidence>
<dbReference type="Gene3D" id="1.10.287.110">
    <property type="entry name" value="DnaJ domain"/>
    <property type="match status" value="1"/>
</dbReference>
<evidence type="ECO:0008006" key="11">
    <source>
        <dbReference type="Google" id="ProtNLM"/>
    </source>
</evidence>
<dbReference type="Proteomes" id="UP001367676">
    <property type="component" value="Unassembled WGS sequence"/>
</dbReference>
<dbReference type="EMBL" id="JBBCAQ010000022">
    <property type="protein sequence ID" value="KAK7590636.1"/>
    <property type="molecule type" value="Genomic_DNA"/>
</dbReference>
<evidence type="ECO:0000256" key="7">
    <source>
        <dbReference type="ARBA" id="ARBA00023128"/>
    </source>
</evidence>
<keyword evidence="5" id="KW-0653">Protein transport</keyword>